<dbReference type="InterPro" id="IPR036922">
    <property type="entry name" value="Rieske_2Fe-2S_sf"/>
</dbReference>
<evidence type="ECO:0000256" key="6">
    <source>
        <dbReference type="ARBA" id="ARBA00034078"/>
    </source>
</evidence>
<comment type="caution">
    <text evidence="10">The sequence shown here is derived from an EMBL/GenBank/DDBJ whole genome shotgun (WGS) entry which is preliminary data.</text>
</comment>
<keyword evidence="3" id="KW-0408">Iron</keyword>
<evidence type="ECO:0000259" key="9">
    <source>
        <dbReference type="PROSITE" id="PS51296"/>
    </source>
</evidence>
<dbReference type="Gene3D" id="2.102.10.10">
    <property type="entry name" value="Rieske [2Fe-2S] iron-sulphur domain"/>
    <property type="match status" value="1"/>
</dbReference>
<evidence type="ECO:0000256" key="7">
    <source>
        <dbReference type="SAM" id="MobiDB-lite"/>
    </source>
</evidence>
<evidence type="ECO:0000313" key="11">
    <source>
        <dbReference type="Proteomes" id="UP000248857"/>
    </source>
</evidence>
<dbReference type="GO" id="GO:0016705">
    <property type="term" value="F:oxidoreductase activity, acting on paired donors, with incorporation or reduction of molecular oxygen"/>
    <property type="evidence" value="ECO:0007669"/>
    <property type="project" value="UniProtKB-ARBA"/>
</dbReference>
<dbReference type="InterPro" id="IPR017941">
    <property type="entry name" value="Rieske_2Fe-2S"/>
</dbReference>
<evidence type="ECO:0000313" key="10">
    <source>
        <dbReference type="EMBL" id="PZD75383.1"/>
    </source>
</evidence>
<keyword evidence="10" id="KW-0560">Oxidoreductase</keyword>
<dbReference type="EMBL" id="PQWO01000001">
    <property type="protein sequence ID" value="PZD75383.1"/>
    <property type="molecule type" value="Genomic_DNA"/>
</dbReference>
<dbReference type="InterPro" id="IPR014349">
    <property type="entry name" value="Rieske_Fe-S_prot"/>
</dbReference>
<comment type="cofactor">
    <cofactor evidence="6">
        <name>[2Fe-2S] cluster</name>
        <dbReference type="ChEBI" id="CHEBI:190135"/>
    </cofactor>
</comment>
<feature type="chain" id="PRO_5015893849" evidence="8">
    <location>
        <begin position="25"/>
        <end position="157"/>
    </location>
</feature>
<dbReference type="PANTHER" id="PTHR10134">
    <property type="entry name" value="CYTOCHROME B-C1 COMPLEX SUBUNIT RIESKE, MITOCHONDRIAL"/>
    <property type="match status" value="1"/>
</dbReference>
<evidence type="ECO:0000256" key="4">
    <source>
        <dbReference type="ARBA" id="ARBA00023014"/>
    </source>
</evidence>
<evidence type="ECO:0000256" key="2">
    <source>
        <dbReference type="ARBA" id="ARBA00022723"/>
    </source>
</evidence>
<dbReference type="Pfam" id="PF00355">
    <property type="entry name" value="Rieske"/>
    <property type="match status" value="1"/>
</dbReference>
<accession>A0A2W1JPY1</accession>
<organism evidence="10 11">
    <name type="scientific">Acaryochloris thomasi RCC1774</name>
    <dbReference type="NCBI Taxonomy" id="1764569"/>
    <lineage>
        <taxon>Bacteria</taxon>
        <taxon>Bacillati</taxon>
        <taxon>Cyanobacteriota</taxon>
        <taxon>Cyanophyceae</taxon>
        <taxon>Acaryochloridales</taxon>
        <taxon>Acaryochloridaceae</taxon>
        <taxon>Acaryochloris</taxon>
        <taxon>Acaryochloris thomasi</taxon>
    </lineage>
</organism>
<dbReference type="GO" id="GO:0046872">
    <property type="term" value="F:metal ion binding"/>
    <property type="evidence" value="ECO:0007669"/>
    <property type="project" value="UniProtKB-KW"/>
</dbReference>
<dbReference type="AlphaFoldDB" id="A0A2W1JPY1"/>
<dbReference type="EC" id="1.10.9.1" evidence="10"/>
<dbReference type="GO" id="GO:0016020">
    <property type="term" value="C:membrane"/>
    <property type="evidence" value="ECO:0007669"/>
    <property type="project" value="InterPro"/>
</dbReference>
<dbReference type="Proteomes" id="UP000248857">
    <property type="component" value="Unassembled WGS sequence"/>
</dbReference>
<evidence type="ECO:0000256" key="5">
    <source>
        <dbReference type="ARBA" id="ARBA00023157"/>
    </source>
</evidence>
<dbReference type="InterPro" id="IPR005805">
    <property type="entry name" value="Rieske_Fe-S_prot_C"/>
</dbReference>
<feature type="signal peptide" evidence="8">
    <location>
        <begin position="1"/>
        <end position="24"/>
    </location>
</feature>
<keyword evidence="5" id="KW-1015">Disulfide bond</keyword>
<keyword evidence="4" id="KW-0411">Iron-sulfur</keyword>
<dbReference type="GO" id="GO:0004497">
    <property type="term" value="F:monooxygenase activity"/>
    <property type="evidence" value="ECO:0007669"/>
    <property type="project" value="UniProtKB-ARBA"/>
</dbReference>
<feature type="domain" description="Rieske" evidence="9">
    <location>
        <begin position="81"/>
        <end position="155"/>
    </location>
</feature>
<dbReference type="OrthoDB" id="9767869at2"/>
<dbReference type="PRINTS" id="PR00162">
    <property type="entry name" value="RIESKE"/>
</dbReference>
<feature type="region of interest" description="Disordered" evidence="7">
    <location>
        <begin position="30"/>
        <end position="58"/>
    </location>
</feature>
<keyword evidence="2" id="KW-0479">Metal-binding</keyword>
<keyword evidence="8" id="KW-0732">Signal</keyword>
<feature type="compositionally biased region" description="Pro residues" evidence="7">
    <location>
        <begin position="41"/>
        <end position="50"/>
    </location>
</feature>
<protein>
    <submittedName>
        <fullName evidence="10">Cytochrome b6-f complex iron-sulfur subunit</fullName>
        <ecNumber evidence="10">1.10.9.1</ecNumber>
    </submittedName>
</protein>
<keyword evidence="1" id="KW-0001">2Fe-2S</keyword>
<gene>
    <name evidence="10" type="primary">petC_1</name>
    <name evidence="10" type="ORF">C1752_00489</name>
</gene>
<evidence type="ECO:0000256" key="3">
    <source>
        <dbReference type="ARBA" id="ARBA00023004"/>
    </source>
</evidence>
<dbReference type="CDD" id="cd03467">
    <property type="entry name" value="Rieske"/>
    <property type="match status" value="1"/>
</dbReference>
<dbReference type="PROSITE" id="PS51296">
    <property type="entry name" value="RIESKE"/>
    <property type="match status" value="1"/>
</dbReference>
<evidence type="ECO:0000256" key="1">
    <source>
        <dbReference type="ARBA" id="ARBA00022714"/>
    </source>
</evidence>
<dbReference type="GO" id="GO:0051537">
    <property type="term" value="F:2 iron, 2 sulfur cluster binding"/>
    <property type="evidence" value="ECO:0007669"/>
    <property type="project" value="UniProtKB-KW"/>
</dbReference>
<evidence type="ECO:0000256" key="8">
    <source>
        <dbReference type="SAM" id="SignalP"/>
    </source>
</evidence>
<dbReference type="SUPFAM" id="SSF50022">
    <property type="entry name" value="ISP domain"/>
    <property type="match status" value="1"/>
</dbReference>
<name>A0A2W1JPY1_9CYAN</name>
<proteinExistence type="predicted"/>
<dbReference type="PROSITE" id="PS51257">
    <property type="entry name" value="PROKAR_LIPOPROTEIN"/>
    <property type="match status" value="1"/>
</dbReference>
<reference evidence="10 11" key="1">
    <citation type="journal article" date="2018" name="Sci. Rep.">
        <title>A novel species of the marine cyanobacterium Acaryochloris with a unique pigment content and lifestyle.</title>
        <authorList>
            <person name="Partensky F."/>
            <person name="Six C."/>
            <person name="Ratin M."/>
            <person name="Garczarek L."/>
            <person name="Vaulot D."/>
            <person name="Probert I."/>
            <person name="Calteau A."/>
            <person name="Gourvil P."/>
            <person name="Marie D."/>
            <person name="Grebert T."/>
            <person name="Bouchier C."/>
            <person name="Le Panse S."/>
            <person name="Gachenot M."/>
            <person name="Rodriguez F."/>
            <person name="Garrido J.L."/>
        </authorList>
    </citation>
    <scope>NUCLEOTIDE SEQUENCE [LARGE SCALE GENOMIC DNA]</scope>
    <source>
        <strain evidence="10 11">RCC1774</strain>
    </source>
</reference>
<sequence length="157" mass="16022">MDRRTFMSWVGLGFVATSLPVAIAACSSDTAESPTADAPADAPPPPPPGAPAREDGFVEVGTVADLDANGAIADKDFSAGPLSVFRDPANSEALIAVNATCAHQGCVADWSKDASLLICPCHGSKFNPDGSIDTGPVEKPLDVFEAKIDGEAVLVKA</sequence>
<keyword evidence="11" id="KW-1185">Reference proteome</keyword>